<feature type="transmembrane region" description="Helical" evidence="6">
    <location>
        <begin position="294"/>
        <end position="312"/>
    </location>
</feature>
<comment type="caution">
    <text evidence="8">The sequence shown here is derived from an EMBL/GenBank/DDBJ whole genome shotgun (WGS) entry which is preliminary data.</text>
</comment>
<keyword evidence="9" id="KW-1185">Reference proteome</keyword>
<keyword evidence="3 6" id="KW-0812">Transmembrane</keyword>
<dbReference type="Pfam" id="PF07690">
    <property type="entry name" value="MFS_1"/>
    <property type="match status" value="1"/>
</dbReference>
<evidence type="ECO:0000256" key="4">
    <source>
        <dbReference type="ARBA" id="ARBA00022989"/>
    </source>
</evidence>
<comment type="subcellular location">
    <subcellularLocation>
        <location evidence="1">Cell membrane</location>
        <topology evidence="1">Multi-pass membrane protein</topology>
    </subcellularLocation>
</comment>
<keyword evidence="2" id="KW-0813">Transport</keyword>
<gene>
    <name evidence="8" type="ORF">HQN87_05325</name>
</gene>
<organism evidence="8 9">
    <name type="scientific">Paenibacillus tritici</name>
    <dbReference type="NCBI Taxonomy" id="1873425"/>
    <lineage>
        <taxon>Bacteria</taxon>
        <taxon>Bacillati</taxon>
        <taxon>Bacillota</taxon>
        <taxon>Bacilli</taxon>
        <taxon>Bacillales</taxon>
        <taxon>Paenibacillaceae</taxon>
        <taxon>Paenibacillus</taxon>
    </lineage>
</organism>
<keyword evidence="4 6" id="KW-1133">Transmembrane helix</keyword>
<dbReference type="Proteomes" id="UP000711047">
    <property type="component" value="Unassembled WGS sequence"/>
</dbReference>
<evidence type="ECO:0000259" key="7">
    <source>
        <dbReference type="PROSITE" id="PS50850"/>
    </source>
</evidence>
<dbReference type="InterPro" id="IPR052524">
    <property type="entry name" value="MFS_Cyanate_Porter"/>
</dbReference>
<dbReference type="RefSeq" id="WP_173128827.1">
    <property type="nucleotide sequence ID" value="NZ_JABMKX010000002.1"/>
</dbReference>
<sequence length="413" mass="43995">MSSPEQLLQQQDEISSTGIRKQATLWFMIVGIIFIAANLRAPLTSVGPLVSLIRENVHISNTLAGLITTVPLIAFALLSPFVPKLGRKYGVERLILISLIFLVIGIAVRSLSGALTLYVGTAVLGFAITICNVLLPSLIKREFPQQMGTMTGVYSVSMNLCGAIASGISIPLAVGAGMNWQGALGVWGILSVISILFWVPQLKAPARLAAVANSSGHNHQVNIWRSPLAWQVTLFMGIQSAIFYVLVAWLPEILKDQGISSSQSGWFLSVLIMASLPFAFIVPVMAGRMSSQRLLVVITTILLLTGTLGLLYSSIQLLLFWVIILGIGAGFAFGLSMMFFGLRTQNAHQAAELSGMAQSIGYLLAAMGPALIGYLHDASHSWSVPLLILVGASLLLGIVGLGAGRNQFIGSAK</sequence>
<feature type="domain" description="Major facilitator superfamily (MFS) profile" evidence="7">
    <location>
        <begin position="24"/>
        <end position="409"/>
    </location>
</feature>
<name>A0ABX2DKG9_9BACL</name>
<feature type="transmembrane region" description="Helical" evidence="6">
    <location>
        <begin position="263"/>
        <end position="282"/>
    </location>
</feature>
<dbReference type="SUPFAM" id="SSF103473">
    <property type="entry name" value="MFS general substrate transporter"/>
    <property type="match status" value="1"/>
</dbReference>
<dbReference type="InterPro" id="IPR036259">
    <property type="entry name" value="MFS_trans_sf"/>
</dbReference>
<feature type="transmembrane region" description="Helical" evidence="6">
    <location>
        <begin position="151"/>
        <end position="174"/>
    </location>
</feature>
<reference evidence="8 9" key="1">
    <citation type="submission" date="2020-05" db="EMBL/GenBank/DDBJ databases">
        <title>Paenibacillus glebae, sp. nov., Paenibacillus humi sp. nov., Paenibacillus pedi sp. nov., Paenibacillus terrestris sp. nov. and Paenibacillus terricola sp. nov., isolated from a forest top soil sample.</title>
        <authorList>
            <person name="Qi S."/>
            <person name="Carlier A."/>
            <person name="Cnockaert M."/>
            <person name="Vandamme P."/>
        </authorList>
    </citation>
    <scope>NUCLEOTIDE SEQUENCE [LARGE SCALE GENOMIC DNA]</scope>
    <source>
        <strain evidence="8 9">LMG 29502</strain>
    </source>
</reference>
<evidence type="ECO:0000256" key="5">
    <source>
        <dbReference type="ARBA" id="ARBA00023136"/>
    </source>
</evidence>
<feature type="transmembrane region" description="Helical" evidence="6">
    <location>
        <begin position="360"/>
        <end position="376"/>
    </location>
</feature>
<dbReference type="PROSITE" id="PS50850">
    <property type="entry name" value="MFS"/>
    <property type="match status" value="1"/>
</dbReference>
<dbReference type="CDD" id="cd17339">
    <property type="entry name" value="MFS_NIMT_CynX_like"/>
    <property type="match status" value="1"/>
</dbReference>
<evidence type="ECO:0000256" key="1">
    <source>
        <dbReference type="ARBA" id="ARBA00004651"/>
    </source>
</evidence>
<evidence type="ECO:0000313" key="9">
    <source>
        <dbReference type="Proteomes" id="UP000711047"/>
    </source>
</evidence>
<keyword evidence="5 6" id="KW-0472">Membrane</keyword>
<protein>
    <submittedName>
        <fullName evidence="8">MFS transporter</fullName>
    </submittedName>
</protein>
<accession>A0ABX2DKG9</accession>
<dbReference type="InterPro" id="IPR020846">
    <property type="entry name" value="MFS_dom"/>
</dbReference>
<feature type="transmembrane region" description="Helical" evidence="6">
    <location>
        <begin position="382"/>
        <end position="403"/>
    </location>
</feature>
<feature type="transmembrane region" description="Helical" evidence="6">
    <location>
        <begin position="117"/>
        <end position="139"/>
    </location>
</feature>
<dbReference type="InterPro" id="IPR011701">
    <property type="entry name" value="MFS"/>
</dbReference>
<feature type="transmembrane region" description="Helical" evidence="6">
    <location>
        <begin position="318"/>
        <end position="340"/>
    </location>
</feature>
<evidence type="ECO:0000256" key="6">
    <source>
        <dbReference type="SAM" id="Phobius"/>
    </source>
</evidence>
<dbReference type="PANTHER" id="PTHR23523:SF2">
    <property type="entry name" value="2-NITROIMIDAZOLE TRANSPORTER"/>
    <property type="match status" value="1"/>
</dbReference>
<dbReference type="Gene3D" id="1.20.1250.20">
    <property type="entry name" value="MFS general substrate transporter like domains"/>
    <property type="match status" value="2"/>
</dbReference>
<feature type="transmembrane region" description="Helical" evidence="6">
    <location>
        <begin position="94"/>
        <end position="111"/>
    </location>
</feature>
<feature type="transmembrane region" description="Helical" evidence="6">
    <location>
        <begin position="23"/>
        <end position="43"/>
    </location>
</feature>
<dbReference type="PANTHER" id="PTHR23523">
    <property type="match status" value="1"/>
</dbReference>
<dbReference type="EMBL" id="JABMKX010000002">
    <property type="protein sequence ID" value="NQX44747.1"/>
    <property type="molecule type" value="Genomic_DNA"/>
</dbReference>
<proteinExistence type="predicted"/>
<feature type="transmembrane region" description="Helical" evidence="6">
    <location>
        <begin position="63"/>
        <end position="82"/>
    </location>
</feature>
<feature type="transmembrane region" description="Helical" evidence="6">
    <location>
        <begin position="180"/>
        <end position="199"/>
    </location>
</feature>
<evidence type="ECO:0000313" key="8">
    <source>
        <dbReference type="EMBL" id="NQX44747.1"/>
    </source>
</evidence>
<evidence type="ECO:0000256" key="2">
    <source>
        <dbReference type="ARBA" id="ARBA00022448"/>
    </source>
</evidence>
<evidence type="ECO:0000256" key="3">
    <source>
        <dbReference type="ARBA" id="ARBA00022692"/>
    </source>
</evidence>
<feature type="transmembrane region" description="Helical" evidence="6">
    <location>
        <begin position="228"/>
        <end position="251"/>
    </location>
</feature>